<feature type="compositionally biased region" description="Acidic residues" evidence="1">
    <location>
        <begin position="111"/>
        <end position="128"/>
    </location>
</feature>
<dbReference type="PANTHER" id="PTHR46082:SF11">
    <property type="entry name" value="AAA+ ATPASE DOMAIN-CONTAINING PROTEIN-RELATED"/>
    <property type="match status" value="1"/>
</dbReference>
<dbReference type="EMBL" id="JBFXLT010000055">
    <property type="protein sequence ID" value="KAL2811723.1"/>
    <property type="molecule type" value="Genomic_DNA"/>
</dbReference>
<dbReference type="Gene3D" id="3.40.50.1580">
    <property type="entry name" value="Nucleoside phosphorylase domain"/>
    <property type="match status" value="1"/>
</dbReference>
<name>A0ABR4HAE6_9EURO</name>
<dbReference type="InterPro" id="IPR035994">
    <property type="entry name" value="Nucleoside_phosphorylase_sf"/>
</dbReference>
<dbReference type="Proteomes" id="UP001610334">
    <property type="component" value="Unassembled WGS sequence"/>
</dbReference>
<gene>
    <name evidence="2" type="ORF">BJX63DRAFT_398760</name>
</gene>
<proteinExistence type="predicted"/>
<evidence type="ECO:0000313" key="2">
    <source>
        <dbReference type="EMBL" id="KAL2811723.1"/>
    </source>
</evidence>
<feature type="region of interest" description="Disordered" evidence="1">
    <location>
        <begin position="103"/>
        <end position="128"/>
    </location>
</feature>
<keyword evidence="3" id="KW-1185">Reference proteome</keyword>
<dbReference type="InterPro" id="IPR053137">
    <property type="entry name" value="NLR-like"/>
</dbReference>
<evidence type="ECO:0000256" key="1">
    <source>
        <dbReference type="SAM" id="MobiDB-lite"/>
    </source>
</evidence>
<dbReference type="PANTHER" id="PTHR46082">
    <property type="entry name" value="ATP/GTP-BINDING PROTEIN-RELATED"/>
    <property type="match status" value="1"/>
</dbReference>
<accession>A0ABR4HAE6</accession>
<organism evidence="2 3">
    <name type="scientific">Aspergillus granulosus</name>
    <dbReference type="NCBI Taxonomy" id="176169"/>
    <lineage>
        <taxon>Eukaryota</taxon>
        <taxon>Fungi</taxon>
        <taxon>Dikarya</taxon>
        <taxon>Ascomycota</taxon>
        <taxon>Pezizomycotina</taxon>
        <taxon>Eurotiomycetes</taxon>
        <taxon>Eurotiomycetidae</taxon>
        <taxon>Eurotiales</taxon>
        <taxon>Aspergillaceae</taxon>
        <taxon>Aspergillus</taxon>
        <taxon>Aspergillus subgen. Nidulantes</taxon>
    </lineage>
</organism>
<sequence length="366" mass="40125">MPELTRPSIHDDYTVGWICALPETELLAAAAMLDEKHPMLPAADPRDTNSYLLGSIGPHNIVIACLPAQTTGKVSAATVANNLSRSFPAVRFGLMVGTGGGAPYYGSNDEATSDYSEEEDSEEEEEEDIRDIRLGDVVVSLHSKVSEAVVQYDFGKSIQGSEFVRAGGRLDKPPAIILSAISMLQQQHRRKEHRIAELMADAGEKNPGVAAEFKCPGAAKDRLFKSEVVHVEGKRPARVCGRDNINLVLRKERTSPSSEIHYGTIGSADQVMKNALLRDKWGRSEGILCFEMESAGLMDSFPCLVVRGICDYADSHKSKIWQSYAAATAAAYAKELILVIPEQGIMRLPPVRQRRTRFPVTAKLWN</sequence>
<reference evidence="2 3" key="1">
    <citation type="submission" date="2024-07" db="EMBL/GenBank/DDBJ databases">
        <title>Section-level genome sequencing and comparative genomics of Aspergillus sections Usti and Cavernicolus.</title>
        <authorList>
            <consortium name="Lawrence Berkeley National Laboratory"/>
            <person name="Nybo J.L."/>
            <person name="Vesth T.C."/>
            <person name="Theobald S."/>
            <person name="Frisvad J.C."/>
            <person name="Larsen T.O."/>
            <person name="Kjaerboelling I."/>
            <person name="Rothschild-Mancinelli K."/>
            <person name="Lyhne E.K."/>
            <person name="Kogle M.E."/>
            <person name="Barry K."/>
            <person name="Clum A."/>
            <person name="Na H."/>
            <person name="Ledsgaard L."/>
            <person name="Lin J."/>
            <person name="Lipzen A."/>
            <person name="Kuo A."/>
            <person name="Riley R."/>
            <person name="Mondo S."/>
            <person name="Labutti K."/>
            <person name="Haridas S."/>
            <person name="Pangalinan J."/>
            <person name="Salamov A.A."/>
            <person name="Simmons B.A."/>
            <person name="Magnuson J.K."/>
            <person name="Chen J."/>
            <person name="Drula E."/>
            <person name="Henrissat B."/>
            <person name="Wiebenga A."/>
            <person name="Lubbers R.J."/>
            <person name="Gomes A.C."/>
            <person name="Makela M.R."/>
            <person name="Stajich J."/>
            <person name="Grigoriev I.V."/>
            <person name="Mortensen U.H."/>
            <person name="De Vries R.P."/>
            <person name="Baker S.E."/>
            <person name="Andersen M.R."/>
        </authorList>
    </citation>
    <scope>NUCLEOTIDE SEQUENCE [LARGE SCALE GENOMIC DNA]</scope>
    <source>
        <strain evidence="2 3">CBS 588.65</strain>
    </source>
</reference>
<evidence type="ECO:0000313" key="3">
    <source>
        <dbReference type="Proteomes" id="UP001610334"/>
    </source>
</evidence>
<dbReference type="SUPFAM" id="SSF53167">
    <property type="entry name" value="Purine and uridine phosphorylases"/>
    <property type="match status" value="1"/>
</dbReference>
<protein>
    <submittedName>
        <fullName evidence="2">Nucleoside phosphorylase domain-containing protein</fullName>
    </submittedName>
</protein>
<comment type="caution">
    <text evidence="2">The sequence shown here is derived from an EMBL/GenBank/DDBJ whole genome shotgun (WGS) entry which is preliminary data.</text>
</comment>